<name>A0AB39BU72_9BACI</name>
<dbReference type="AlphaFoldDB" id="A0AB39BU72"/>
<dbReference type="PROSITE" id="PS51192">
    <property type="entry name" value="HELICASE_ATP_BIND_1"/>
    <property type="match status" value="1"/>
</dbReference>
<dbReference type="RefSeq" id="WP_368504785.1">
    <property type="nucleotide sequence ID" value="NZ_CP162551.1"/>
</dbReference>
<feature type="region of interest" description="Disordered" evidence="6">
    <location>
        <begin position="384"/>
        <end position="452"/>
    </location>
</feature>
<dbReference type="GO" id="GO:0005524">
    <property type="term" value="F:ATP binding"/>
    <property type="evidence" value="ECO:0007669"/>
    <property type="project" value="UniProtKB-KW"/>
</dbReference>
<evidence type="ECO:0000256" key="4">
    <source>
        <dbReference type="ARBA" id="ARBA00022840"/>
    </source>
</evidence>
<organism evidence="10">
    <name type="scientific">Alkalihalophilus sp. As8PL</name>
    <dbReference type="NCBI Taxonomy" id="3237103"/>
    <lineage>
        <taxon>Bacteria</taxon>
        <taxon>Bacillati</taxon>
        <taxon>Bacillota</taxon>
        <taxon>Bacilli</taxon>
        <taxon>Bacillales</taxon>
        <taxon>Bacillaceae</taxon>
        <taxon>Alkalihalophilus</taxon>
    </lineage>
</organism>
<feature type="short sequence motif" description="Q motif" evidence="5">
    <location>
        <begin position="4"/>
        <end position="32"/>
    </location>
</feature>
<evidence type="ECO:0000259" key="7">
    <source>
        <dbReference type="PROSITE" id="PS51192"/>
    </source>
</evidence>
<dbReference type="GO" id="GO:0016787">
    <property type="term" value="F:hydrolase activity"/>
    <property type="evidence" value="ECO:0007669"/>
    <property type="project" value="UniProtKB-KW"/>
</dbReference>
<dbReference type="GO" id="GO:0009409">
    <property type="term" value="P:response to cold"/>
    <property type="evidence" value="ECO:0007669"/>
    <property type="project" value="TreeGrafter"/>
</dbReference>
<dbReference type="EMBL" id="CP162551">
    <property type="protein sequence ID" value="XDI37436.1"/>
    <property type="molecule type" value="Genomic_DNA"/>
</dbReference>
<dbReference type="PANTHER" id="PTHR47963">
    <property type="entry name" value="DEAD-BOX ATP-DEPENDENT RNA HELICASE 47, MITOCHONDRIAL"/>
    <property type="match status" value="1"/>
</dbReference>
<sequence length="452" mass="50900">MEATNFKRFELKPFLIEALSAQRFSLPTEIQERLIPAIKNGKDVIGQSQTGTGKTLSFLLPILDKIDTTKDEVQAVITAPTRELASQLFDELKKLVEHCPEDNMIHAKLLVGGTDRQRAIDSLKNQPHIVVGTAGRIGDLVDEKALLVYTASMLVVDEADQMLDMGFIADVDKVASRMAENMQMMVFSATIPEKLQPFLKKYMNDPRHVQVEPKHVTASKIEHRIVPLRNRDKMKFVVELAESINPYLAIVFTNTKEQADEVTKVMQEAGLNVDCIHGGLQPRQRKQIMKQVKEVKMQYLVATDLAARGLDVKGVTHIINFGLPKDLDFYVHRVGRTARAGADGIAYTIFEQNDQQAVEKLLKRGIKFTYYDFKKGEWLKLDKPPLGVPGKRQKPTSNQEATTKGPKKETVNTGTGKAKAKPKKVKPGYKKKAKFKQAKEAQRERRISSRKK</sequence>
<dbReference type="GO" id="GO:0005840">
    <property type="term" value="C:ribosome"/>
    <property type="evidence" value="ECO:0007669"/>
    <property type="project" value="TreeGrafter"/>
</dbReference>
<feature type="compositionally biased region" description="Basic and acidic residues" evidence="6">
    <location>
        <begin position="437"/>
        <end position="452"/>
    </location>
</feature>
<evidence type="ECO:0000256" key="2">
    <source>
        <dbReference type="ARBA" id="ARBA00022801"/>
    </source>
</evidence>
<keyword evidence="3 10" id="KW-0347">Helicase</keyword>
<dbReference type="InterPro" id="IPR014014">
    <property type="entry name" value="RNA_helicase_DEAD_Q_motif"/>
</dbReference>
<evidence type="ECO:0000259" key="8">
    <source>
        <dbReference type="PROSITE" id="PS51194"/>
    </source>
</evidence>
<evidence type="ECO:0000256" key="5">
    <source>
        <dbReference type="PROSITE-ProRule" id="PRU00552"/>
    </source>
</evidence>
<dbReference type="CDD" id="cd18787">
    <property type="entry name" value="SF2_C_DEAD"/>
    <property type="match status" value="1"/>
</dbReference>
<dbReference type="Gene3D" id="3.40.50.300">
    <property type="entry name" value="P-loop containing nucleotide triphosphate hydrolases"/>
    <property type="match status" value="2"/>
</dbReference>
<dbReference type="InterPro" id="IPR001650">
    <property type="entry name" value="Helicase_C-like"/>
</dbReference>
<dbReference type="PROSITE" id="PS51195">
    <property type="entry name" value="Q_MOTIF"/>
    <property type="match status" value="1"/>
</dbReference>
<dbReference type="InterPro" id="IPR027417">
    <property type="entry name" value="P-loop_NTPase"/>
</dbReference>
<accession>A0AB39BU72</accession>
<dbReference type="Pfam" id="PF00271">
    <property type="entry name" value="Helicase_C"/>
    <property type="match status" value="1"/>
</dbReference>
<keyword evidence="2 10" id="KW-0378">Hydrolase</keyword>
<dbReference type="GO" id="GO:0005829">
    <property type="term" value="C:cytosol"/>
    <property type="evidence" value="ECO:0007669"/>
    <property type="project" value="TreeGrafter"/>
</dbReference>
<feature type="domain" description="DEAD-box RNA helicase Q" evidence="9">
    <location>
        <begin position="4"/>
        <end position="32"/>
    </location>
</feature>
<dbReference type="InterPro" id="IPR044742">
    <property type="entry name" value="DEAD/DEAH_RhlB"/>
</dbReference>
<dbReference type="SMART" id="SM00487">
    <property type="entry name" value="DEXDc"/>
    <property type="match status" value="1"/>
</dbReference>
<evidence type="ECO:0000256" key="6">
    <source>
        <dbReference type="SAM" id="MobiDB-lite"/>
    </source>
</evidence>
<dbReference type="GO" id="GO:0003724">
    <property type="term" value="F:RNA helicase activity"/>
    <property type="evidence" value="ECO:0007669"/>
    <property type="project" value="InterPro"/>
</dbReference>
<dbReference type="SUPFAM" id="SSF52540">
    <property type="entry name" value="P-loop containing nucleoside triphosphate hydrolases"/>
    <property type="match status" value="1"/>
</dbReference>
<feature type="domain" description="Helicase ATP-binding" evidence="7">
    <location>
        <begin position="35"/>
        <end position="209"/>
    </location>
</feature>
<dbReference type="PROSITE" id="PS51194">
    <property type="entry name" value="HELICASE_CTER"/>
    <property type="match status" value="1"/>
</dbReference>
<feature type="compositionally biased region" description="Basic residues" evidence="6">
    <location>
        <begin position="418"/>
        <end position="436"/>
    </location>
</feature>
<dbReference type="GO" id="GO:0033592">
    <property type="term" value="F:RNA strand annealing activity"/>
    <property type="evidence" value="ECO:0007669"/>
    <property type="project" value="TreeGrafter"/>
</dbReference>
<evidence type="ECO:0000256" key="1">
    <source>
        <dbReference type="ARBA" id="ARBA00022741"/>
    </source>
</evidence>
<evidence type="ECO:0000313" key="10">
    <source>
        <dbReference type="EMBL" id="XDI37436.1"/>
    </source>
</evidence>
<dbReference type="InterPro" id="IPR050547">
    <property type="entry name" value="DEAD_box_RNA_helicases"/>
</dbReference>
<dbReference type="CDD" id="cd00268">
    <property type="entry name" value="DEADc"/>
    <property type="match status" value="1"/>
</dbReference>
<protein>
    <submittedName>
        <fullName evidence="10">DEAD/DEAH box helicase</fullName>
        <ecNumber evidence="10">3.6.4.-</ecNumber>
    </submittedName>
</protein>
<dbReference type="SMART" id="SM00490">
    <property type="entry name" value="HELICc"/>
    <property type="match status" value="1"/>
</dbReference>
<dbReference type="InterPro" id="IPR011545">
    <property type="entry name" value="DEAD/DEAH_box_helicase_dom"/>
</dbReference>
<dbReference type="PANTHER" id="PTHR47963:SF1">
    <property type="entry name" value="DEAD-BOX ATP-DEPENDENT RNA HELICASE CSHB"/>
    <property type="match status" value="1"/>
</dbReference>
<dbReference type="EC" id="3.6.4.-" evidence="10"/>
<dbReference type="Pfam" id="PF00270">
    <property type="entry name" value="DEAD"/>
    <property type="match status" value="1"/>
</dbReference>
<gene>
    <name evidence="10" type="ORF">AB3N04_03740</name>
</gene>
<feature type="domain" description="Helicase C-terminal" evidence="8">
    <location>
        <begin position="220"/>
        <end position="377"/>
    </location>
</feature>
<keyword evidence="1" id="KW-0547">Nucleotide-binding</keyword>
<evidence type="ECO:0000256" key="3">
    <source>
        <dbReference type="ARBA" id="ARBA00022806"/>
    </source>
</evidence>
<proteinExistence type="predicted"/>
<keyword evidence="4" id="KW-0067">ATP-binding</keyword>
<evidence type="ECO:0000259" key="9">
    <source>
        <dbReference type="PROSITE" id="PS51195"/>
    </source>
</evidence>
<dbReference type="InterPro" id="IPR014001">
    <property type="entry name" value="Helicase_ATP-bd"/>
</dbReference>
<reference evidence="10" key="1">
    <citation type="submission" date="2024-07" db="EMBL/GenBank/DDBJ databases">
        <title>Identification and characteristics of an arsenic-resistant bacterial isolate, which belongs to a novel species.</title>
        <authorList>
            <person name="Juszczyk A."/>
            <person name="Kowalczyk A."/>
            <person name="Was K."/>
            <person name="Kosowicz W."/>
            <person name="Budzyn A."/>
            <person name="Latowski D."/>
        </authorList>
    </citation>
    <scope>NUCLEOTIDE SEQUENCE</scope>
    <source>
        <strain evidence="10">As8PL</strain>
    </source>
</reference>